<feature type="compositionally biased region" description="Low complexity" evidence="1">
    <location>
        <begin position="302"/>
        <end position="315"/>
    </location>
</feature>
<sequence>MARAKRAACLLFKHKKRKSSSSDVEDIETKKRKQVSDLIKEALSDAKNGRDPDYSNVSAEVQEWIVQDRKRRENDVSSSTTNQPTEIDSTSLSLLRSLPRDVLYDIIDFIPTFSTRNCLRETFENIKHNSVSTGVSTEELLSYICDPLNPIELNKRRVFDCAMVRDSSFVTFHKMRLVCREYAIRMKHKLFSCESIDLSMFDLDDFEIAKYFFAFIKGQSQYLTNKDHSDNDPLMYQCVSMFDSLTEEEIESKEKKEASEESENSKIDKDTNPETMDVSDDSKVDSSNLDNNNNGHTTAAPSSSGAGDVSESSSDSESKLAEEEVIHPLSCHSMRSLYIRSAPIELASTHELFDNEDVKTPNVKETVQYIGTNKYLKSLVICARDPGTIQIILRCCTELASLTFFDAAPELGDVRHYDTMAEDQSVLALIYDETATRTFTYPSLKTLTLDALNEEIYIFADHFDSMLHMFPNLTHVVFNHANSEIEDYVDDIDAPEKKNISFYVNGTKVRDCNLPNRGRNKAPQERVNVYFTTLSSVTPEQLAERLLKSSVGSDVVRIIHEVFNLALFTDMALLKRFMDCLFRDGLYPIEEVDLTYHEYEQKHYSQIREYMIYLANTYQNGRFANAFSTSSVLDALRLGLRVQHWDEILFRLPHDELVDVMEHVKTKYGNDEKFAKLVRAVILRHLREPNYEASSPILLNTLKYLSEHTKPQVNDMIYNIFKPVKCLFVKKDLEKVTSEKTMHVPFISYALAFSNYLIQPSILNFISPEELLYQNENGDTCLHCFLGASSDLFLDQILAKQPKLAQCSNKQNRGIVFMFEDDVSALFRLAKYYNADLYQVDILGKRPAENFPELLRQVELALSVKPLLL</sequence>
<feature type="compositionally biased region" description="Low complexity" evidence="1">
    <location>
        <begin position="285"/>
        <end position="294"/>
    </location>
</feature>
<dbReference type="EMBL" id="VFQX01000053">
    <property type="protein sequence ID" value="KAF0974236.1"/>
    <property type="molecule type" value="Genomic_DNA"/>
</dbReference>
<reference evidence="2 3" key="1">
    <citation type="journal article" date="2019" name="Sci. Rep.">
        <title>Nanopore sequencing improves the draft genome of the human pathogenic amoeba Naegleria fowleri.</title>
        <authorList>
            <person name="Liechti N."/>
            <person name="Schurch N."/>
            <person name="Bruggmann R."/>
            <person name="Wittwer M."/>
        </authorList>
    </citation>
    <scope>NUCLEOTIDE SEQUENCE [LARGE SCALE GENOMIC DNA]</scope>
    <source>
        <strain evidence="2 3">ATCC 30894</strain>
    </source>
</reference>
<dbReference type="AlphaFoldDB" id="A0A6A5BHP0"/>
<dbReference type="OMA" id="NHANSEI"/>
<proteinExistence type="predicted"/>
<dbReference type="VEuPathDB" id="AmoebaDB:FDP41_006846"/>
<accession>A0A6A5BHP0</accession>
<protein>
    <submittedName>
        <fullName evidence="2">Uncharacterized protein</fullName>
    </submittedName>
</protein>
<dbReference type="VEuPathDB" id="AmoebaDB:NF0081610"/>
<gene>
    <name evidence="2" type="ORF">FDP41_006846</name>
</gene>
<evidence type="ECO:0000256" key="1">
    <source>
        <dbReference type="SAM" id="MobiDB-lite"/>
    </source>
</evidence>
<comment type="caution">
    <text evidence="2">The sequence shown here is derived from an EMBL/GenBank/DDBJ whole genome shotgun (WGS) entry which is preliminary data.</text>
</comment>
<dbReference type="VEuPathDB" id="AmoebaDB:NF0044720"/>
<dbReference type="VEuPathDB" id="AmoebaDB:NfTy_075680"/>
<evidence type="ECO:0000313" key="2">
    <source>
        <dbReference type="EMBL" id="KAF0974236.1"/>
    </source>
</evidence>
<evidence type="ECO:0000313" key="3">
    <source>
        <dbReference type="Proteomes" id="UP000444721"/>
    </source>
</evidence>
<name>A0A6A5BHP0_NAEFO</name>
<feature type="region of interest" description="Disordered" evidence="1">
    <location>
        <begin position="249"/>
        <end position="322"/>
    </location>
</feature>
<dbReference type="OrthoDB" id="10356967at2759"/>
<dbReference type="RefSeq" id="XP_044558949.1">
    <property type="nucleotide sequence ID" value="XM_044710525.1"/>
</dbReference>
<dbReference type="Proteomes" id="UP000444721">
    <property type="component" value="Unassembled WGS sequence"/>
</dbReference>
<organism evidence="2 3">
    <name type="scientific">Naegleria fowleri</name>
    <name type="common">Brain eating amoeba</name>
    <dbReference type="NCBI Taxonomy" id="5763"/>
    <lineage>
        <taxon>Eukaryota</taxon>
        <taxon>Discoba</taxon>
        <taxon>Heterolobosea</taxon>
        <taxon>Tetramitia</taxon>
        <taxon>Eutetramitia</taxon>
        <taxon>Vahlkampfiidae</taxon>
        <taxon>Naegleria</taxon>
    </lineage>
</organism>
<dbReference type="GeneID" id="68114064"/>
<keyword evidence="3" id="KW-1185">Reference proteome</keyword>
<feature type="compositionally biased region" description="Basic and acidic residues" evidence="1">
    <location>
        <begin position="252"/>
        <end position="272"/>
    </location>
</feature>